<feature type="transmembrane region" description="Helical" evidence="9">
    <location>
        <begin position="299"/>
        <end position="319"/>
    </location>
</feature>
<dbReference type="EMBL" id="LK932505">
    <property type="protein sequence ID" value="CDS85405.1"/>
    <property type="molecule type" value="Genomic_DNA"/>
</dbReference>
<dbReference type="Pfam" id="PF00571">
    <property type="entry name" value="CBS"/>
    <property type="match status" value="2"/>
</dbReference>
<evidence type="ECO:0000256" key="9">
    <source>
        <dbReference type="RuleBase" id="RU362011"/>
    </source>
</evidence>
<dbReference type="NCBIfam" id="TIGR00400">
    <property type="entry name" value="mgtE"/>
    <property type="match status" value="1"/>
</dbReference>
<dbReference type="InterPro" id="IPR036739">
    <property type="entry name" value="SLC41_membr_dom_sf"/>
</dbReference>
<dbReference type="KEGG" id="pdf:CD630DERM_24360"/>
<dbReference type="InterPro" id="IPR006667">
    <property type="entry name" value="SLC41_membr_dom"/>
</dbReference>
<dbReference type="Gene3D" id="1.10.357.20">
    <property type="entry name" value="SLC41 divalent cation transporters, integral membrane domain"/>
    <property type="match status" value="1"/>
</dbReference>
<keyword evidence="9" id="KW-1003">Cell membrane</keyword>
<keyword evidence="6 9" id="KW-1133">Transmembrane helix</keyword>
<dbReference type="CDD" id="cd04606">
    <property type="entry name" value="CBS_pair_Mg_transporter"/>
    <property type="match status" value="1"/>
</dbReference>
<dbReference type="PANTHER" id="PTHR43773">
    <property type="entry name" value="MAGNESIUM TRANSPORTER MGTE"/>
    <property type="match status" value="1"/>
</dbReference>
<evidence type="ECO:0000256" key="4">
    <source>
        <dbReference type="ARBA" id="ARBA00022692"/>
    </source>
</evidence>
<keyword evidence="3 9" id="KW-0813">Transport</keyword>
<evidence type="ECO:0000256" key="7">
    <source>
        <dbReference type="ARBA" id="ARBA00023136"/>
    </source>
</evidence>
<keyword evidence="7 9" id="KW-0472">Membrane</keyword>
<dbReference type="InterPro" id="IPR038076">
    <property type="entry name" value="MgtE_N_sf"/>
</dbReference>
<dbReference type="InterPro" id="IPR006668">
    <property type="entry name" value="Mg_transptr_MgtE_intracell_dom"/>
</dbReference>
<feature type="transmembrane region" description="Helical" evidence="9">
    <location>
        <begin position="435"/>
        <end position="458"/>
    </location>
</feature>
<dbReference type="GO" id="GO:0046872">
    <property type="term" value="F:metal ion binding"/>
    <property type="evidence" value="ECO:0007669"/>
    <property type="project" value="UniProtKB-KW"/>
</dbReference>
<comment type="similarity">
    <text evidence="2 9">Belongs to the SLC41A transporter family.</text>
</comment>
<gene>
    <name evidence="13" type="ORF">BN1095_440094</name>
    <name evidence="11" type="ORF">BN1096_520269</name>
    <name evidence="12" type="ORF">BN1097_630351</name>
</gene>
<dbReference type="InterPro" id="IPR006669">
    <property type="entry name" value="MgtE_transporter"/>
</dbReference>
<dbReference type="AlphaFoldDB" id="A0A069AAB5"/>
<comment type="subunit">
    <text evidence="9">Homodimer.</text>
</comment>
<dbReference type="GO" id="GO:0015095">
    <property type="term" value="F:magnesium ion transmembrane transporter activity"/>
    <property type="evidence" value="ECO:0007669"/>
    <property type="project" value="UniProtKB-UniRule"/>
</dbReference>
<dbReference type="PROSITE" id="PS51371">
    <property type="entry name" value="CBS"/>
    <property type="match status" value="2"/>
</dbReference>
<dbReference type="PANTHER" id="PTHR43773:SF1">
    <property type="entry name" value="MAGNESIUM TRANSPORTER MGTE"/>
    <property type="match status" value="1"/>
</dbReference>
<evidence type="ECO:0000256" key="8">
    <source>
        <dbReference type="PROSITE-ProRule" id="PRU00703"/>
    </source>
</evidence>
<dbReference type="SUPFAM" id="SSF158791">
    <property type="entry name" value="MgtE N-terminal domain-like"/>
    <property type="match status" value="1"/>
</dbReference>
<evidence type="ECO:0000256" key="5">
    <source>
        <dbReference type="ARBA" id="ARBA00022842"/>
    </source>
</evidence>
<keyword evidence="5 9" id="KW-0460">Magnesium</keyword>
<dbReference type="InterPro" id="IPR046342">
    <property type="entry name" value="CBS_dom_sf"/>
</dbReference>
<evidence type="ECO:0000259" key="10">
    <source>
        <dbReference type="PROSITE" id="PS51371"/>
    </source>
</evidence>
<proteinExistence type="inferred from homology"/>
<dbReference type="Pfam" id="PF03448">
    <property type="entry name" value="MgtE_N"/>
    <property type="match status" value="1"/>
</dbReference>
<dbReference type="SUPFAM" id="SSF54631">
    <property type="entry name" value="CBS-domain pair"/>
    <property type="match status" value="1"/>
</dbReference>
<evidence type="ECO:0000313" key="11">
    <source>
        <dbReference type="EMBL" id="CDS85405.1"/>
    </source>
</evidence>
<protein>
    <recommendedName>
        <fullName evidence="9">Magnesium transporter MgtE</fullName>
    </recommendedName>
</protein>
<feature type="domain" description="CBS" evidence="10">
    <location>
        <begin position="144"/>
        <end position="207"/>
    </location>
</feature>
<evidence type="ECO:0000256" key="2">
    <source>
        <dbReference type="ARBA" id="ARBA00009749"/>
    </source>
</evidence>
<keyword evidence="9" id="KW-0479">Metal-binding</keyword>
<comment type="subcellular location">
    <subcellularLocation>
        <location evidence="9">Cell membrane</location>
        <topology evidence="9">Multi-pass membrane protein</topology>
    </subcellularLocation>
    <subcellularLocation>
        <location evidence="1">Membrane</location>
        <topology evidence="1">Multi-pass membrane protein</topology>
    </subcellularLocation>
</comment>
<feature type="transmembrane region" description="Helical" evidence="9">
    <location>
        <begin position="398"/>
        <end position="423"/>
    </location>
</feature>
<dbReference type="Pfam" id="PF01769">
    <property type="entry name" value="MgtE"/>
    <property type="match status" value="1"/>
</dbReference>
<keyword evidence="4 9" id="KW-0812">Transmembrane</keyword>
<dbReference type="SMART" id="SM00924">
    <property type="entry name" value="MgtE_N"/>
    <property type="match status" value="1"/>
</dbReference>
<evidence type="ECO:0000256" key="3">
    <source>
        <dbReference type="ARBA" id="ARBA00022448"/>
    </source>
</evidence>
<evidence type="ECO:0000313" key="13">
    <source>
        <dbReference type="EMBL" id="CDT34464.1"/>
    </source>
</evidence>
<feature type="domain" description="CBS" evidence="10">
    <location>
        <begin position="208"/>
        <end position="264"/>
    </location>
</feature>
<dbReference type="EMBL" id="LK933116">
    <property type="protein sequence ID" value="CDT34464.1"/>
    <property type="molecule type" value="Genomic_DNA"/>
</dbReference>
<evidence type="ECO:0000256" key="1">
    <source>
        <dbReference type="ARBA" id="ARBA00004141"/>
    </source>
</evidence>
<name>A0A069AAB5_CLODI</name>
<organism evidence="11">
    <name type="scientific">Clostridioides difficile</name>
    <name type="common">Peptoclostridium difficile</name>
    <dbReference type="NCBI Taxonomy" id="1496"/>
    <lineage>
        <taxon>Bacteria</taxon>
        <taxon>Bacillati</taxon>
        <taxon>Bacillota</taxon>
        <taxon>Clostridia</taxon>
        <taxon>Peptostreptococcales</taxon>
        <taxon>Peptostreptococcaceae</taxon>
        <taxon>Clostridioides</taxon>
    </lineage>
</organism>
<dbReference type="SMART" id="SM00116">
    <property type="entry name" value="CBS"/>
    <property type="match status" value="2"/>
</dbReference>
<dbReference type="SUPFAM" id="SSF161093">
    <property type="entry name" value="MgtE membrane domain-like"/>
    <property type="match status" value="1"/>
</dbReference>
<comment type="function">
    <text evidence="9">Acts as a magnesium transporter.</text>
</comment>
<dbReference type="EMBL" id="LK932402">
    <property type="protein sequence ID" value="CDS88009.1"/>
    <property type="molecule type" value="Genomic_DNA"/>
</dbReference>
<dbReference type="Gene3D" id="1.25.60.10">
    <property type="entry name" value="MgtE N-terminal domain-like"/>
    <property type="match status" value="1"/>
</dbReference>
<evidence type="ECO:0000313" key="12">
    <source>
        <dbReference type="EMBL" id="CDS88009.1"/>
    </source>
</evidence>
<keyword evidence="8" id="KW-0129">CBS domain</keyword>
<accession>A0A069AAB5</accession>
<sequence length="462" mass="51787">MGYMDRKLDASQDLLYEVKSLIDNNKVLELRELIEEYHIIDIFDIMENLEEDMKIQLFEVLPLDMASSILEEGSVEFFISILSKLDVEHSKNILELMSLGDMADKLSELEEEEREHIINLLNQENADYVKELLFYDEDSAGGTMTTGYISINKDMTALEAIDHMREEAEEAETIYYIYVVDDEEKLVGVLSLRELIIARDANIVEDLMSENIISVYVDEDREEAVRLVSKYNLIAIPVVDRQEKLKGIITVDDIIDVMEEEATEDMYKFAGSSEHEREVAEKENPTLREQIISALRGRLPWLIITLVGGLLASLILSNLDYIMNPVYAPLVFFIPVVIGMGGNIGTQSSSVTVITLSNKDLNFSNVVREGIVGIITGLLCSIITGIVIYFVMRKLDIVLIVSISLFINMVLGATIGAFMPVLLKKMDADPSTVSSPIISTALDITGIAVYFIITTALLSKIV</sequence>
<reference evidence="11" key="1">
    <citation type="submission" date="2014-07" db="EMBL/GenBank/DDBJ databases">
        <authorList>
            <person name="Monot Marc"/>
        </authorList>
    </citation>
    <scope>NUCLEOTIDE SEQUENCE</scope>
    <source>
        <strain evidence="13">7032989</strain>
        <strain evidence="12">7032994</strain>
    </source>
</reference>
<evidence type="ECO:0000256" key="6">
    <source>
        <dbReference type="ARBA" id="ARBA00022989"/>
    </source>
</evidence>
<dbReference type="GO" id="GO:0005886">
    <property type="term" value="C:plasma membrane"/>
    <property type="evidence" value="ECO:0007669"/>
    <property type="project" value="UniProtKB-SubCell"/>
</dbReference>
<dbReference type="InterPro" id="IPR000644">
    <property type="entry name" value="CBS_dom"/>
</dbReference>
<feature type="transmembrane region" description="Helical" evidence="9">
    <location>
        <begin position="326"/>
        <end position="346"/>
    </location>
</feature>
<feature type="transmembrane region" description="Helical" evidence="9">
    <location>
        <begin position="366"/>
        <end position="391"/>
    </location>
</feature>
<dbReference type="Gene3D" id="3.10.580.10">
    <property type="entry name" value="CBS-domain"/>
    <property type="match status" value="1"/>
</dbReference>